<reference evidence="1 2" key="1">
    <citation type="submission" date="2013-10" db="EMBL/GenBank/DDBJ databases">
        <authorList>
            <consortium name="International Citrus Genome Consortium"/>
            <person name="Jenkins J."/>
            <person name="Schmutz J."/>
            <person name="Prochnik S."/>
            <person name="Rokhsar D."/>
            <person name="Gmitter F."/>
            <person name="Ollitrault P."/>
            <person name="Machado M."/>
            <person name="Talon M."/>
            <person name="Wincker P."/>
            <person name="Jaillon O."/>
            <person name="Morgante M."/>
        </authorList>
    </citation>
    <scope>NUCLEOTIDE SEQUENCE</scope>
    <source>
        <strain evidence="2">cv. Clemenules</strain>
    </source>
</reference>
<evidence type="ECO:0000313" key="1">
    <source>
        <dbReference type="EMBL" id="ESR47986.1"/>
    </source>
</evidence>
<proteinExistence type="predicted"/>
<gene>
    <name evidence="1" type="ORF">CICLE_v10003019mg</name>
</gene>
<name>V4TE81_CITCL</name>
<dbReference type="KEGG" id="cic:CICLE_v10003019mg"/>
<dbReference type="InParanoid" id="V4TE81"/>
<dbReference type="AlphaFoldDB" id="V4TE81"/>
<dbReference type="Proteomes" id="UP000030687">
    <property type="component" value="Unassembled WGS sequence"/>
</dbReference>
<sequence>MTCVCYIWWVGHFIFIKRRLCSDISKIIGTFLNKRKHLTFLIGHNQSNSKHKKWDPQLMDMNLIVNLKISLRKLSNSNR</sequence>
<organism evidence="1 2">
    <name type="scientific">Citrus clementina</name>
    <name type="common">Clementine</name>
    <name type="synonym">Citrus deliciosa x Citrus sinensis</name>
    <dbReference type="NCBI Taxonomy" id="85681"/>
    <lineage>
        <taxon>Eukaryota</taxon>
        <taxon>Viridiplantae</taxon>
        <taxon>Streptophyta</taxon>
        <taxon>Embryophyta</taxon>
        <taxon>Tracheophyta</taxon>
        <taxon>Spermatophyta</taxon>
        <taxon>Magnoliopsida</taxon>
        <taxon>eudicotyledons</taxon>
        <taxon>Gunneridae</taxon>
        <taxon>Pentapetalae</taxon>
        <taxon>rosids</taxon>
        <taxon>malvids</taxon>
        <taxon>Sapindales</taxon>
        <taxon>Rutaceae</taxon>
        <taxon>Aurantioideae</taxon>
        <taxon>Citrus</taxon>
    </lineage>
</organism>
<keyword evidence="2" id="KW-1185">Reference proteome</keyword>
<accession>V4TE81</accession>
<evidence type="ECO:0000313" key="2">
    <source>
        <dbReference type="Proteomes" id="UP000030687"/>
    </source>
</evidence>
<dbReference type="EMBL" id="KI536799">
    <property type="protein sequence ID" value="ESR47986.1"/>
    <property type="molecule type" value="Genomic_DNA"/>
</dbReference>
<protein>
    <submittedName>
        <fullName evidence="1">Uncharacterized protein</fullName>
    </submittedName>
</protein>
<dbReference type="Gramene" id="ESR47986">
    <property type="protein sequence ID" value="ESR47986"/>
    <property type="gene ID" value="CICLE_v10003019mg"/>
</dbReference>